<sequence length="51" mass="5653">MNTMKKKVSRMIANIISGVSTNIAYTSTKKCVSLNGLEEPKMPKVLLKRAK</sequence>
<organism evidence="1 2">
    <name type="scientific">Clostridium botulinum C</name>
    <dbReference type="NCBI Taxonomy" id="36828"/>
    <lineage>
        <taxon>Bacteria</taxon>
        <taxon>Bacillati</taxon>
        <taxon>Bacillota</taxon>
        <taxon>Clostridia</taxon>
        <taxon>Eubacteriales</taxon>
        <taxon>Clostridiaceae</taxon>
        <taxon>Clostridium</taxon>
    </lineage>
</organism>
<dbReference type="RefSeq" id="WP_003383914.1">
    <property type="nucleotide sequence ID" value="NZ_JAAMYB010000002.1"/>
</dbReference>
<dbReference type="EMBL" id="JAAMYB010000002">
    <property type="protein sequence ID" value="MCD3194317.1"/>
    <property type="molecule type" value="Genomic_DNA"/>
</dbReference>
<protein>
    <submittedName>
        <fullName evidence="1">Cyclic lactone autoinducer peptide</fullName>
    </submittedName>
</protein>
<dbReference type="Proteomes" id="UP000813637">
    <property type="component" value="Unassembled WGS sequence"/>
</dbReference>
<dbReference type="InterPro" id="IPR009229">
    <property type="entry name" value="AgrD"/>
</dbReference>
<reference evidence="1" key="2">
    <citation type="journal article" date="2021" name="Microorganisms">
        <title>Extensive Genome Exploration of Clostridium botulinum Group III Field Strains.</title>
        <authorList>
            <person name="Fillo S."/>
            <person name="Giordani F."/>
            <person name="Tonon E."/>
            <person name="Drigo I."/>
            <person name="Anselmo A."/>
            <person name="Fortunato A."/>
            <person name="Lista F."/>
            <person name="Bano L."/>
        </authorList>
    </citation>
    <scope>NUCLEOTIDE SEQUENCE</scope>
    <source>
        <strain evidence="1">IZSVe-TV_9877_3_12</strain>
    </source>
</reference>
<comment type="caution">
    <text evidence="1">The sequence shown here is derived from an EMBL/GenBank/DDBJ whole genome shotgun (WGS) entry which is preliminary data.</text>
</comment>
<dbReference type="AlphaFoldDB" id="A0A9Q3V7W3"/>
<name>A0A9Q3V7W3_CLOBO</name>
<reference evidence="1" key="1">
    <citation type="submission" date="2020-02" db="EMBL/GenBank/DDBJ databases">
        <authorList>
            <person name="Fillo S."/>
            <person name="Giordani F."/>
            <person name="Tonon E."/>
            <person name="Drigo I."/>
            <person name="Anselmo A."/>
            <person name="Fortunato A."/>
            <person name="Bano L."/>
            <person name="Lista F."/>
        </authorList>
    </citation>
    <scope>NUCLEOTIDE SEQUENCE</scope>
    <source>
        <strain evidence="1">IZSVe-TV_9877_3_12</strain>
    </source>
</reference>
<proteinExistence type="predicted"/>
<dbReference type="NCBIfam" id="TIGR04223">
    <property type="entry name" value="quorum_AgrD"/>
    <property type="match status" value="1"/>
</dbReference>
<gene>
    <name evidence="1" type="ORF">G8S53_03310</name>
</gene>
<evidence type="ECO:0000313" key="2">
    <source>
        <dbReference type="Proteomes" id="UP000813637"/>
    </source>
</evidence>
<evidence type="ECO:0000313" key="1">
    <source>
        <dbReference type="EMBL" id="MCD3194317.1"/>
    </source>
</evidence>
<accession>A0A9Q3V7W3</accession>